<evidence type="ECO:0000256" key="1">
    <source>
        <dbReference type="PROSITE-ProRule" id="PRU00982"/>
    </source>
</evidence>
<comment type="similarity">
    <text evidence="1">Belongs to the NPH3 family.</text>
</comment>
<organism evidence="3 4">
    <name type="scientific">Populus alba x Populus x berolinensis</name>
    <dbReference type="NCBI Taxonomy" id="444605"/>
    <lineage>
        <taxon>Eukaryota</taxon>
        <taxon>Viridiplantae</taxon>
        <taxon>Streptophyta</taxon>
        <taxon>Embryophyta</taxon>
        <taxon>Tracheophyta</taxon>
        <taxon>Spermatophyta</taxon>
        <taxon>Magnoliopsida</taxon>
        <taxon>eudicotyledons</taxon>
        <taxon>Gunneridae</taxon>
        <taxon>Pentapetalae</taxon>
        <taxon>rosids</taxon>
        <taxon>fabids</taxon>
        <taxon>Malpighiales</taxon>
        <taxon>Salicaceae</taxon>
        <taxon>Saliceae</taxon>
        <taxon>Populus</taxon>
    </lineage>
</organism>
<dbReference type="Proteomes" id="UP001164929">
    <property type="component" value="Chromosome 6"/>
</dbReference>
<feature type="domain" description="NPH3" evidence="2">
    <location>
        <begin position="1"/>
        <end position="33"/>
    </location>
</feature>
<keyword evidence="4" id="KW-1185">Reference proteome</keyword>
<proteinExistence type="inferred from homology"/>
<protein>
    <recommendedName>
        <fullName evidence="2">NPH3 domain-containing protein</fullName>
    </recommendedName>
</protein>
<evidence type="ECO:0000313" key="3">
    <source>
        <dbReference type="EMBL" id="KAJ6993379.1"/>
    </source>
</evidence>
<accession>A0AAD6VZQ1</accession>
<dbReference type="PROSITE" id="PS51649">
    <property type="entry name" value="NPH3"/>
    <property type="match status" value="1"/>
</dbReference>
<reference evidence="3" key="1">
    <citation type="journal article" date="2023" name="Mol. Ecol. Resour.">
        <title>Chromosome-level genome assembly of a triploid poplar Populus alba 'Berolinensis'.</title>
        <authorList>
            <person name="Chen S."/>
            <person name="Yu Y."/>
            <person name="Wang X."/>
            <person name="Wang S."/>
            <person name="Zhang T."/>
            <person name="Zhou Y."/>
            <person name="He R."/>
            <person name="Meng N."/>
            <person name="Wang Y."/>
            <person name="Liu W."/>
            <person name="Liu Z."/>
            <person name="Liu J."/>
            <person name="Guo Q."/>
            <person name="Huang H."/>
            <person name="Sederoff R.R."/>
            <person name="Wang G."/>
            <person name="Qu G."/>
            <person name="Chen S."/>
        </authorList>
    </citation>
    <scope>NUCLEOTIDE SEQUENCE</scope>
    <source>
        <strain evidence="3">SC-2020</strain>
    </source>
</reference>
<dbReference type="InterPro" id="IPR027356">
    <property type="entry name" value="NPH3_dom"/>
</dbReference>
<dbReference type="EMBL" id="JAQIZT010000006">
    <property type="protein sequence ID" value="KAJ6993379.1"/>
    <property type="molecule type" value="Genomic_DNA"/>
</dbReference>
<evidence type="ECO:0000259" key="2">
    <source>
        <dbReference type="PROSITE" id="PS51649"/>
    </source>
</evidence>
<comment type="caution">
    <text evidence="3">The sequence shown here is derived from an EMBL/GenBank/DDBJ whole genome shotgun (WGS) entry which is preliminary data.</text>
</comment>
<sequence length="33" mass="3961">MQREKLCRLMNCQKLSLEASTHAESRMRGYLFE</sequence>
<name>A0AAD6VZQ1_9ROSI</name>
<evidence type="ECO:0000313" key="4">
    <source>
        <dbReference type="Proteomes" id="UP001164929"/>
    </source>
</evidence>
<gene>
    <name evidence="3" type="ORF">NC653_016494</name>
</gene>
<dbReference type="AlphaFoldDB" id="A0AAD6VZQ1"/>